<organism evidence="10 11">
    <name type="scientific">Agreia pratensis</name>
    <dbReference type="NCBI Taxonomy" id="150121"/>
    <lineage>
        <taxon>Bacteria</taxon>
        <taxon>Bacillati</taxon>
        <taxon>Actinomycetota</taxon>
        <taxon>Actinomycetes</taxon>
        <taxon>Micrococcales</taxon>
        <taxon>Microbacteriaceae</taxon>
        <taxon>Agreia</taxon>
    </lineage>
</organism>
<evidence type="ECO:0000256" key="9">
    <source>
        <dbReference type="SAM" id="SignalP"/>
    </source>
</evidence>
<feature type="transmembrane region" description="Helical" evidence="8">
    <location>
        <begin position="213"/>
        <end position="246"/>
    </location>
</feature>
<feature type="transmembrane region" description="Helical" evidence="8">
    <location>
        <begin position="178"/>
        <end position="197"/>
    </location>
</feature>
<proteinExistence type="inferred from homology"/>
<dbReference type="GO" id="GO:0016758">
    <property type="term" value="F:hexosyltransferase activity"/>
    <property type="evidence" value="ECO:0007669"/>
    <property type="project" value="InterPro"/>
</dbReference>
<dbReference type="AlphaFoldDB" id="A0A1X7K4T1"/>
<keyword evidence="5 8" id="KW-1133">Transmembrane helix</keyword>
<reference evidence="11" key="1">
    <citation type="submission" date="2017-04" db="EMBL/GenBank/DDBJ databases">
        <authorList>
            <person name="Varghese N."/>
            <person name="Submissions S."/>
        </authorList>
    </citation>
    <scope>NUCLEOTIDE SEQUENCE [LARGE SCALE GENOMIC DNA]</scope>
    <source>
        <strain evidence="11">VKM Ac-2510</strain>
    </source>
</reference>
<feature type="transmembrane region" description="Helical" evidence="8">
    <location>
        <begin position="474"/>
        <end position="493"/>
    </location>
</feature>
<feature type="transmembrane region" description="Helical" evidence="8">
    <location>
        <begin position="288"/>
        <end position="312"/>
    </location>
</feature>
<sequence>MGITLGATAVGLAAALLYIIGPATAAIVPNASTDAETPKAMLAILFMIRPRWLVGEPQDNQAEVIPSWEPAASSLCAGLRGKDAARPSMGVVRMILATTVRRPAVLWAAFLLVHAWLGFVGLTDPTLPWGDVTRQYSSWVQNALAGDVVGVSEPWVYPLVALAPMLAAMVLGPELYGVGWLLVVVVTNAVVLAYLLARTGPGSRFGALRITAAWWWIGFMLLLGPVALGRIDVTTVAIAIIALLVAQHRPVVAGGLLAIATWIKVWPAVLVAAIVVASRRRATTAISYVASALAIGLVVLALGSGANSLGFISQQSSRGLQIEAPISTVWMWIAYVDPTSASVKYIQSINTFQVVGSGVDEASALMTPLLVVSSAVLLTLGVVVVRSGARPTHLLAPLSLAIVVGLLVFNKVGSPQFVLWIAAPIVLGITTQGRRFLAPAMLALGIAAVTQVFYPFGYDALLVLQPVMLVMLTLRNLALIALFVLAVRMVWLLKRPTAPSSVRPDPLERQIT</sequence>
<dbReference type="InterPro" id="IPR018584">
    <property type="entry name" value="GT87"/>
</dbReference>
<feature type="transmembrane region" description="Helical" evidence="8">
    <location>
        <begin position="392"/>
        <end position="409"/>
    </location>
</feature>
<evidence type="ECO:0000256" key="1">
    <source>
        <dbReference type="ARBA" id="ARBA00004651"/>
    </source>
</evidence>
<dbReference type="STRING" id="150121.SAMN06296010_2045"/>
<evidence type="ECO:0008006" key="12">
    <source>
        <dbReference type="Google" id="ProtNLM"/>
    </source>
</evidence>
<keyword evidence="2" id="KW-1003">Cell membrane</keyword>
<keyword evidence="3" id="KW-0808">Transferase</keyword>
<dbReference type="GO" id="GO:0005886">
    <property type="term" value="C:plasma membrane"/>
    <property type="evidence" value="ECO:0007669"/>
    <property type="project" value="UniProtKB-SubCell"/>
</dbReference>
<feature type="transmembrane region" description="Helical" evidence="8">
    <location>
        <begin position="436"/>
        <end position="454"/>
    </location>
</feature>
<evidence type="ECO:0000256" key="4">
    <source>
        <dbReference type="ARBA" id="ARBA00022692"/>
    </source>
</evidence>
<comment type="subcellular location">
    <subcellularLocation>
        <location evidence="1">Cell membrane</location>
        <topology evidence="1">Multi-pass membrane protein</topology>
    </subcellularLocation>
</comment>
<evidence type="ECO:0000256" key="2">
    <source>
        <dbReference type="ARBA" id="ARBA00022475"/>
    </source>
</evidence>
<protein>
    <recommendedName>
        <fullName evidence="12">DUF2029 domain-containing protein</fullName>
    </recommendedName>
</protein>
<evidence type="ECO:0000256" key="3">
    <source>
        <dbReference type="ARBA" id="ARBA00022679"/>
    </source>
</evidence>
<keyword evidence="11" id="KW-1185">Reference proteome</keyword>
<evidence type="ECO:0000256" key="5">
    <source>
        <dbReference type="ARBA" id="ARBA00022989"/>
    </source>
</evidence>
<evidence type="ECO:0000256" key="6">
    <source>
        <dbReference type="ARBA" id="ARBA00023136"/>
    </source>
</evidence>
<evidence type="ECO:0000313" key="10">
    <source>
        <dbReference type="EMBL" id="SMG35341.1"/>
    </source>
</evidence>
<comment type="similarity">
    <text evidence="7">Belongs to the glycosyltransferase 87 family.</text>
</comment>
<evidence type="ECO:0000256" key="7">
    <source>
        <dbReference type="ARBA" id="ARBA00024033"/>
    </source>
</evidence>
<keyword evidence="6 8" id="KW-0472">Membrane</keyword>
<feature type="transmembrane region" description="Helical" evidence="8">
    <location>
        <begin position="104"/>
        <end position="122"/>
    </location>
</feature>
<dbReference type="EMBL" id="FXAY01000003">
    <property type="protein sequence ID" value="SMG35341.1"/>
    <property type="molecule type" value="Genomic_DNA"/>
</dbReference>
<dbReference type="Proteomes" id="UP000193244">
    <property type="component" value="Unassembled WGS sequence"/>
</dbReference>
<keyword evidence="9" id="KW-0732">Signal</keyword>
<gene>
    <name evidence="10" type="ORF">SAMN06296010_2045</name>
</gene>
<dbReference type="Pfam" id="PF09594">
    <property type="entry name" value="GT87"/>
    <property type="match status" value="1"/>
</dbReference>
<accession>A0A1X7K4T1</accession>
<feature type="transmembrane region" description="Helical" evidence="8">
    <location>
        <begin position="415"/>
        <end position="431"/>
    </location>
</feature>
<name>A0A1X7K4T1_9MICO</name>
<feature type="signal peptide" evidence="9">
    <location>
        <begin position="1"/>
        <end position="25"/>
    </location>
</feature>
<feature type="chain" id="PRO_5012846859" description="DUF2029 domain-containing protein" evidence="9">
    <location>
        <begin position="26"/>
        <end position="512"/>
    </location>
</feature>
<feature type="transmembrane region" description="Helical" evidence="8">
    <location>
        <begin position="365"/>
        <end position="385"/>
    </location>
</feature>
<evidence type="ECO:0000256" key="8">
    <source>
        <dbReference type="SAM" id="Phobius"/>
    </source>
</evidence>
<evidence type="ECO:0000313" key="11">
    <source>
        <dbReference type="Proteomes" id="UP000193244"/>
    </source>
</evidence>
<keyword evidence="4 8" id="KW-0812">Transmembrane</keyword>
<feature type="transmembrane region" description="Helical" evidence="8">
    <location>
        <begin position="252"/>
        <end position="276"/>
    </location>
</feature>